<accession>Q9PYZ6</accession>
<reference evidence="1 2" key="1">
    <citation type="journal article" date="1999" name="Virology">
        <title>Sequence analysis of the Xestia c-nigrum granulovirus genome.</title>
        <authorList>
            <person name="Hayakawa T."/>
            <person name="Ko R."/>
            <person name="Okano K."/>
            <person name="Seong S.I."/>
            <person name="Goto C."/>
            <person name="Maeda S."/>
        </authorList>
    </citation>
    <scope>NUCLEOTIDE SEQUENCE [LARGE SCALE GENOMIC DNA]</scope>
</reference>
<dbReference type="GeneID" id="1442281"/>
<gene>
    <name evidence="1" type="primary">ORF47</name>
</gene>
<organism evidence="1 2">
    <name type="scientific">Xestia c-nigrum granulosis virus</name>
    <name type="common">XnGV</name>
    <name type="synonym">Xestia c-nigrum granulovirus</name>
    <dbReference type="NCBI Taxonomy" id="51677"/>
    <lineage>
        <taxon>Viruses</taxon>
        <taxon>Viruses incertae sedis</taxon>
        <taxon>Naldaviricetes</taxon>
        <taxon>Lefavirales</taxon>
        <taxon>Baculoviridae</taxon>
        <taxon>Betabaculovirus</taxon>
        <taxon>Betabaculovirus xecnigri</taxon>
    </lineage>
</organism>
<dbReference type="EMBL" id="AF162221">
    <property type="protein sequence ID" value="AAF05161.1"/>
    <property type="molecule type" value="Genomic_DNA"/>
</dbReference>
<keyword evidence="2" id="KW-1185">Reference proteome</keyword>
<name>Q9PYZ6_GVXN</name>
<evidence type="ECO:0000313" key="2">
    <source>
        <dbReference type="Proteomes" id="UP000202921"/>
    </source>
</evidence>
<proteinExistence type="predicted"/>
<sequence>MNRSIANWIKERNVCVDKEQRLRNLILVYGNYSNADIQNIDTETLLTRVLKKINDQTIEYRSGGDISTTITKDYKNYVVTDELGNFTLVNNNPPPAKRPTLESLKLLLNNKPAYGNPETVRNYLNQVTRLLAELDSRTAPVQTELSLIAMYYGSAASVSVNLDDVTRERDKLLLQIEKCTKDSDRLLRELNEVKFKNGDLQAKCAVYKVHWTMPCRNPAQ</sequence>
<dbReference type="KEGG" id="vg:1442281"/>
<protein>
    <submittedName>
        <fullName evidence="1">ORF47</fullName>
    </submittedName>
</protein>
<dbReference type="Proteomes" id="UP000202921">
    <property type="component" value="Segment"/>
</dbReference>
<evidence type="ECO:0000313" key="1">
    <source>
        <dbReference type="EMBL" id="AAF05161.1"/>
    </source>
</evidence>
<dbReference type="RefSeq" id="NP_059195.1">
    <property type="nucleotide sequence ID" value="NC_002331.1"/>
</dbReference>
<organismHost>
    <name type="scientific">Xestia</name>
    <dbReference type="NCBI Taxonomy" id="320016"/>
</organismHost>